<dbReference type="HAMAP" id="MF_00185">
    <property type="entry name" value="IPP_trans"/>
    <property type="match status" value="1"/>
</dbReference>
<feature type="binding site" evidence="10">
    <location>
        <begin position="21"/>
        <end position="26"/>
    </location>
    <ligand>
        <name>substrate</name>
    </ligand>
</feature>
<feature type="region of interest" description="Interaction with substrate tRNA" evidence="10">
    <location>
        <begin position="44"/>
        <end position="47"/>
    </location>
</feature>
<evidence type="ECO:0000313" key="15">
    <source>
        <dbReference type="Proteomes" id="UP000031246"/>
    </source>
</evidence>
<evidence type="ECO:0000256" key="2">
    <source>
        <dbReference type="ARBA" id="ARBA00003213"/>
    </source>
</evidence>
<dbReference type="EMBL" id="JSYN01000038">
    <property type="protein sequence ID" value="KIA90881.1"/>
    <property type="molecule type" value="Genomic_DNA"/>
</dbReference>
<evidence type="ECO:0000256" key="1">
    <source>
        <dbReference type="ARBA" id="ARBA00001946"/>
    </source>
</evidence>
<evidence type="ECO:0000313" key="14">
    <source>
        <dbReference type="EMBL" id="KIA90881.1"/>
    </source>
</evidence>
<dbReference type="Gene3D" id="3.40.50.300">
    <property type="entry name" value="P-loop containing nucleotide triphosphate hydrolases"/>
    <property type="match status" value="1"/>
</dbReference>
<dbReference type="SUPFAM" id="SSF52540">
    <property type="entry name" value="P-loop containing nucleoside triphosphate hydrolases"/>
    <property type="match status" value="2"/>
</dbReference>
<dbReference type="EC" id="2.5.1.75" evidence="10"/>
<keyword evidence="6 10" id="KW-0547">Nucleotide-binding</keyword>
<keyword evidence="7 10" id="KW-0067">ATP-binding</keyword>
<keyword evidence="8 10" id="KW-0460">Magnesium</keyword>
<dbReference type="OrthoDB" id="9776390at2"/>
<dbReference type="InterPro" id="IPR018022">
    <property type="entry name" value="IPT"/>
</dbReference>
<evidence type="ECO:0000256" key="5">
    <source>
        <dbReference type="ARBA" id="ARBA00022694"/>
    </source>
</evidence>
<dbReference type="PANTHER" id="PTHR11088:SF60">
    <property type="entry name" value="TRNA DIMETHYLALLYLTRANSFERASE"/>
    <property type="match status" value="1"/>
</dbReference>
<evidence type="ECO:0000256" key="4">
    <source>
        <dbReference type="ARBA" id="ARBA00022679"/>
    </source>
</evidence>
<keyword evidence="5 10" id="KW-0819">tRNA processing</keyword>
<comment type="catalytic activity">
    <reaction evidence="9 10 11">
        <text>adenosine(37) in tRNA + dimethylallyl diphosphate = N(6)-dimethylallyladenosine(37) in tRNA + diphosphate</text>
        <dbReference type="Rhea" id="RHEA:26482"/>
        <dbReference type="Rhea" id="RHEA-COMP:10162"/>
        <dbReference type="Rhea" id="RHEA-COMP:10375"/>
        <dbReference type="ChEBI" id="CHEBI:33019"/>
        <dbReference type="ChEBI" id="CHEBI:57623"/>
        <dbReference type="ChEBI" id="CHEBI:74411"/>
        <dbReference type="ChEBI" id="CHEBI:74415"/>
        <dbReference type="EC" id="2.5.1.75"/>
    </reaction>
</comment>
<evidence type="ECO:0000256" key="7">
    <source>
        <dbReference type="ARBA" id="ARBA00022840"/>
    </source>
</evidence>
<evidence type="ECO:0000256" key="3">
    <source>
        <dbReference type="ARBA" id="ARBA00005842"/>
    </source>
</evidence>
<comment type="caution">
    <text evidence="14">The sequence shown here is derived from an EMBL/GenBank/DDBJ whole genome shotgun (WGS) entry which is preliminary data.</text>
</comment>
<keyword evidence="15" id="KW-1185">Reference proteome</keyword>
<reference evidence="14 15" key="1">
    <citation type="submission" date="2014-10" db="EMBL/GenBank/DDBJ databases">
        <title>Pedobacter Kyungheensis.</title>
        <authorList>
            <person name="Anderson B.M."/>
            <person name="Newman J.D."/>
        </authorList>
    </citation>
    <scope>NUCLEOTIDE SEQUENCE [LARGE SCALE GENOMIC DNA]</scope>
    <source>
        <strain evidence="14 15">KACC 16221</strain>
    </source>
</reference>
<feature type="binding site" evidence="10">
    <location>
        <begin position="19"/>
        <end position="26"/>
    </location>
    <ligand>
        <name>ATP</name>
        <dbReference type="ChEBI" id="CHEBI:30616"/>
    </ligand>
</feature>
<dbReference type="PANTHER" id="PTHR11088">
    <property type="entry name" value="TRNA DIMETHYLALLYLTRANSFERASE"/>
    <property type="match status" value="1"/>
</dbReference>
<dbReference type="Pfam" id="PF01715">
    <property type="entry name" value="IPPT"/>
    <property type="match status" value="1"/>
</dbReference>
<evidence type="ECO:0000256" key="6">
    <source>
        <dbReference type="ARBA" id="ARBA00022741"/>
    </source>
</evidence>
<comment type="similarity">
    <text evidence="3 10 13">Belongs to the IPP transferase family.</text>
</comment>
<feature type="site" description="Interaction with substrate tRNA" evidence="10">
    <location>
        <position position="132"/>
    </location>
</feature>
<protein>
    <recommendedName>
        <fullName evidence="10">tRNA dimethylallyltransferase</fullName>
        <ecNumber evidence="10">2.5.1.75</ecNumber>
    </recommendedName>
    <alternativeName>
        <fullName evidence="10">Dimethylallyl diphosphate:tRNA dimethylallyltransferase</fullName>
        <shortName evidence="10">DMAPP:tRNA dimethylallyltransferase</shortName>
        <shortName evidence="10">DMATase</shortName>
    </alternativeName>
    <alternativeName>
        <fullName evidence="10">Isopentenyl-diphosphate:tRNA isopentenyltransferase</fullName>
        <shortName evidence="10">IPP transferase</shortName>
        <shortName evidence="10">IPPT</shortName>
        <shortName evidence="10">IPTase</shortName>
    </alternativeName>
</protein>
<dbReference type="InterPro" id="IPR027417">
    <property type="entry name" value="P-loop_NTPase"/>
</dbReference>
<gene>
    <name evidence="10" type="primary">miaA</name>
    <name evidence="14" type="ORF">OC25_24175</name>
</gene>
<dbReference type="Gene3D" id="1.10.20.140">
    <property type="match status" value="1"/>
</dbReference>
<evidence type="ECO:0000256" key="13">
    <source>
        <dbReference type="RuleBase" id="RU003785"/>
    </source>
</evidence>
<feature type="region of interest" description="Interaction with substrate tRNA" evidence="10">
    <location>
        <begin position="168"/>
        <end position="172"/>
    </location>
</feature>
<evidence type="ECO:0000256" key="8">
    <source>
        <dbReference type="ARBA" id="ARBA00022842"/>
    </source>
</evidence>
<dbReference type="GO" id="GO:0005524">
    <property type="term" value="F:ATP binding"/>
    <property type="evidence" value="ECO:0007669"/>
    <property type="project" value="UniProtKB-UniRule"/>
</dbReference>
<comment type="caution">
    <text evidence="10">Lacks conserved residue(s) required for the propagation of feature annotation.</text>
</comment>
<evidence type="ECO:0000256" key="12">
    <source>
        <dbReference type="RuleBase" id="RU003784"/>
    </source>
</evidence>
<organism evidence="14 15">
    <name type="scientific">Pedobacter kyungheensis</name>
    <dbReference type="NCBI Taxonomy" id="1069985"/>
    <lineage>
        <taxon>Bacteria</taxon>
        <taxon>Pseudomonadati</taxon>
        <taxon>Bacteroidota</taxon>
        <taxon>Sphingobacteriia</taxon>
        <taxon>Sphingobacteriales</taxon>
        <taxon>Sphingobacteriaceae</taxon>
        <taxon>Pedobacter</taxon>
    </lineage>
</organism>
<evidence type="ECO:0000256" key="9">
    <source>
        <dbReference type="ARBA" id="ARBA00049563"/>
    </source>
</evidence>
<comment type="function">
    <text evidence="2 10 12">Catalyzes the transfer of a dimethylallyl group onto the adenine at position 37 in tRNAs that read codons beginning with uridine, leading to the formation of N6-(dimethylallyl)adenosine (i(6)A).</text>
</comment>
<comment type="subunit">
    <text evidence="10">Monomer.</text>
</comment>
<name>A0A0C1D1W2_9SPHI</name>
<accession>A0A0C1D1W2</accession>
<dbReference type="InterPro" id="IPR039657">
    <property type="entry name" value="Dimethylallyltransferase"/>
</dbReference>
<dbReference type="Proteomes" id="UP000031246">
    <property type="component" value="Unassembled WGS sequence"/>
</dbReference>
<dbReference type="GO" id="GO:0006400">
    <property type="term" value="P:tRNA modification"/>
    <property type="evidence" value="ECO:0007669"/>
    <property type="project" value="TreeGrafter"/>
</dbReference>
<dbReference type="NCBIfam" id="TIGR00174">
    <property type="entry name" value="miaA"/>
    <property type="match status" value="1"/>
</dbReference>
<sequence>MSAASSTDQKTKTLISVVGPTAIGKTALAIQLAQHFGTEIISADSRQFFREMEIGTAKPDATELAAAKHHFINSHSVAQLFSTGDFEVEGLQVLDQIFENHDIAIMVGGSGLYINALINGLDEMPEIDLAIREKLNNQFETEGITTIQQQLAEADPEYFAKVDQQNPQRMIRGLEVFLSTGQKLSAMLSATKKERPFNIVKIGLNTDRAVLYDRINRRVDQMIDMGLLNEVKRLVDFRKYNALNTVGYSEIFDYLDGTISLDAAIAAIKQNTRRFAKRQLTWFRRDEEINWFEPDEKEKVLQLINEKLINKKG</sequence>
<evidence type="ECO:0000256" key="10">
    <source>
        <dbReference type="HAMAP-Rule" id="MF_00185"/>
    </source>
</evidence>
<dbReference type="GO" id="GO:0052381">
    <property type="term" value="F:tRNA dimethylallyltransferase activity"/>
    <property type="evidence" value="ECO:0007669"/>
    <property type="project" value="UniProtKB-UniRule"/>
</dbReference>
<keyword evidence="4 10" id="KW-0808">Transferase</keyword>
<evidence type="ECO:0000256" key="11">
    <source>
        <dbReference type="RuleBase" id="RU003783"/>
    </source>
</evidence>
<dbReference type="AlphaFoldDB" id="A0A0C1D1W2"/>
<proteinExistence type="inferred from homology"/>
<comment type="cofactor">
    <cofactor evidence="1 10">
        <name>Mg(2+)</name>
        <dbReference type="ChEBI" id="CHEBI:18420"/>
    </cofactor>
</comment>
<feature type="site" description="Interaction with substrate tRNA" evidence="10">
    <location>
        <position position="110"/>
    </location>
</feature>